<evidence type="ECO:0000313" key="3">
    <source>
        <dbReference type="EMBL" id="KAF7351057.1"/>
    </source>
</evidence>
<proteinExistence type="inferred from homology"/>
<dbReference type="InterPro" id="IPR033964">
    <property type="entry name" value="ABBA"/>
</dbReference>
<dbReference type="Pfam" id="PF11991">
    <property type="entry name" value="Trp_DMAT"/>
    <property type="match status" value="1"/>
</dbReference>
<dbReference type="CDD" id="cd13929">
    <property type="entry name" value="PT-DMATS_CymD"/>
    <property type="match status" value="1"/>
</dbReference>
<gene>
    <name evidence="3" type="ORF">MSAN_01668000</name>
</gene>
<evidence type="ECO:0000256" key="2">
    <source>
        <dbReference type="ARBA" id="ARBA00022679"/>
    </source>
</evidence>
<accession>A0A8H7CWS7</accession>
<protein>
    <submittedName>
        <fullName evidence="3">4-O-dimethylallyl-L-tyrosine synthase</fullName>
    </submittedName>
</protein>
<dbReference type="Proteomes" id="UP000623467">
    <property type="component" value="Unassembled WGS sequence"/>
</dbReference>
<dbReference type="InterPro" id="IPR017795">
    <property type="entry name" value="ABBA_NscD-like"/>
</dbReference>
<evidence type="ECO:0000256" key="1">
    <source>
        <dbReference type="ARBA" id="ARBA00010209"/>
    </source>
</evidence>
<organism evidence="3 4">
    <name type="scientific">Mycena sanguinolenta</name>
    <dbReference type="NCBI Taxonomy" id="230812"/>
    <lineage>
        <taxon>Eukaryota</taxon>
        <taxon>Fungi</taxon>
        <taxon>Dikarya</taxon>
        <taxon>Basidiomycota</taxon>
        <taxon>Agaricomycotina</taxon>
        <taxon>Agaricomycetes</taxon>
        <taxon>Agaricomycetidae</taxon>
        <taxon>Agaricales</taxon>
        <taxon>Marasmiineae</taxon>
        <taxon>Mycenaceae</taxon>
        <taxon>Mycena</taxon>
    </lineage>
</organism>
<evidence type="ECO:0000313" key="4">
    <source>
        <dbReference type="Proteomes" id="UP000623467"/>
    </source>
</evidence>
<comment type="caution">
    <text evidence="3">The sequence shown here is derived from an EMBL/GenBank/DDBJ whole genome shotgun (WGS) entry which is preliminary data.</text>
</comment>
<dbReference type="GO" id="GO:0016765">
    <property type="term" value="F:transferase activity, transferring alkyl or aryl (other than methyl) groups"/>
    <property type="evidence" value="ECO:0007669"/>
    <property type="project" value="InterPro"/>
</dbReference>
<keyword evidence="2" id="KW-0808">Transferase</keyword>
<reference evidence="3" key="1">
    <citation type="submission" date="2020-05" db="EMBL/GenBank/DDBJ databases">
        <title>Mycena genomes resolve the evolution of fungal bioluminescence.</title>
        <authorList>
            <person name="Tsai I.J."/>
        </authorList>
    </citation>
    <scope>NUCLEOTIDE SEQUENCE</scope>
    <source>
        <strain evidence="3">160909Yilan</strain>
    </source>
</reference>
<dbReference type="NCBIfam" id="TIGR03429">
    <property type="entry name" value="arom_pren_DMATS"/>
    <property type="match status" value="1"/>
</dbReference>
<dbReference type="EMBL" id="JACAZH010000014">
    <property type="protein sequence ID" value="KAF7351057.1"/>
    <property type="molecule type" value="Genomic_DNA"/>
</dbReference>
<name>A0A8H7CWS7_9AGAR</name>
<comment type="similarity">
    <text evidence="1">Belongs to the tryptophan dimethylallyltransferase family.</text>
</comment>
<dbReference type="SFLD" id="SFLDG01162">
    <property type="entry name" value="I"/>
    <property type="match status" value="1"/>
</dbReference>
<keyword evidence="4" id="KW-1185">Reference proteome</keyword>
<dbReference type="PANTHER" id="PTHR40627:SF4">
    <property type="entry name" value="PRENYLTRANSFERASE ASQH1-RELATED"/>
    <property type="match status" value="1"/>
</dbReference>
<dbReference type="PANTHER" id="PTHR40627">
    <property type="entry name" value="INDOLE PRENYLTRANSFERASE TDIB-RELATED"/>
    <property type="match status" value="1"/>
</dbReference>
<dbReference type="SFLD" id="SFLDS00036">
    <property type="entry name" value="Aromatic_Prenyltransferase"/>
    <property type="match status" value="1"/>
</dbReference>
<dbReference type="GO" id="GO:0009820">
    <property type="term" value="P:alkaloid metabolic process"/>
    <property type="evidence" value="ECO:0007669"/>
    <property type="project" value="InterPro"/>
</dbReference>
<dbReference type="AlphaFoldDB" id="A0A8H7CWS7"/>
<dbReference type="OrthoDB" id="3354387at2759"/>
<sequence>MPSHVVDHAALWADGKYFAQVPSFGKITPPPETLSVREIVFSVTKQLLGDSYTLNEDFVIEKPTDSEVYDILTYALPILSEQSKFFWDRAARTLGSMLATAKYPIHAQTSHLVFWWARLGGINGPTIKGTSKEQLSEFTRDGSCVEFSWVIPSDTDPTAPANRKIRFGIDPFHPDLRTRLSGSIVTDYLWSEAGGMGIVSQKGGKDWRDKIEKWLFPNLEHPEQVVPGCTYFVGFDLEPSGNITLKHYYMPPAPDPNVENAFKSATNRLTSDLSPFRAIVGDLHPSLTKPLDVLIDFLANEGKDSGLLFAMVACDLKPLKDNRLKLYMWTPRHTLKQIIHNMTLGGKLKGPKYDADIADLTKLFKNLFPYAANDEDKELYSQHIIDDVPEAYQEEQPGRHDAGLLYYFELFVDEPNPYPKVYFLMDFFGRNDLTTAQSVEGFLREVGKPGESGWFPGDIARACPHRDLAARTGTQTGFSFGIKPKGWDVTGYYSPEVFRAAEEAEERLKKLNLKN</sequence>